<dbReference type="AlphaFoldDB" id="A0A1I7E5P0"/>
<organism evidence="2 3">
    <name type="scientific">Algoriphagus locisalis</name>
    <dbReference type="NCBI Taxonomy" id="305507"/>
    <lineage>
        <taxon>Bacteria</taxon>
        <taxon>Pseudomonadati</taxon>
        <taxon>Bacteroidota</taxon>
        <taxon>Cytophagia</taxon>
        <taxon>Cytophagales</taxon>
        <taxon>Cyclobacteriaceae</taxon>
        <taxon>Algoriphagus</taxon>
    </lineage>
</organism>
<reference evidence="3" key="1">
    <citation type="submission" date="2016-10" db="EMBL/GenBank/DDBJ databases">
        <authorList>
            <person name="Varghese N."/>
            <person name="Submissions S."/>
        </authorList>
    </citation>
    <scope>NUCLEOTIDE SEQUENCE [LARGE SCALE GENOMIC DNA]</scope>
    <source>
        <strain evidence="3">DSM 23445</strain>
    </source>
</reference>
<dbReference type="Pfam" id="PF18676">
    <property type="entry name" value="MBG_2"/>
    <property type="match status" value="1"/>
</dbReference>
<dbReference type="Gene3D" id="3.30.160.710">
    <property type="match status" value="1"/>
</dbReference>
<dbReference type="Proteomes" id="UP000199673">
    <property type="component" value="Unassembled WGS sequence"/>
</dbReference>
<evidence type="ECO:0000259" key="1">
    <source>
        <dbReference type="Pfam" id="PF18676"/>
    </source>
</evidence>
<evidence type="ECO:0000313" key="2">
    <source>
        <dbReference type="EMBL" id="SFU19261.1"/>
    </source>
</evidence>
<feature type="domain" description="MBG" evidence="1">
    <location>
        <begin position="1157"/>
        <end position="1229"/>
    </location>
</feature>
<dbReference type="InterPro" id="IPR041286">
    <property type="entry name" value="MBG_2"/>
</dbReference>
<accession>A0A1I7E5P0</accession>
<feature type="non-terminal residue" evidence="2">
    <location>
        <position position="1242"/>
    </location>
</feature>
<sequence length="1242" mass="128543">MFYKNSGIISTCFLNFLKSVFQECKANFLKFVSRPLKEGSALGMLTLLLMMGYQSSLRSQTVLVPGDIAFLGYNTDANGSEDHSFSWITLEDLSVGTVIYFTEEGWNANGNTWYAGNEGHYSWTATGATPAGTIIYVYENGSTDILISSVGSMSSLLRGTSWNLAGGDNLFAYQSTTGAKPNSPNFLSGLNGDDNFAHTTGCDAANNWFDCQNCTTAGQSCATTGTGTSGLPNALTDGTNAVALFPNPHNETDNAKYNGVLTGTKAFVSSEINNRNNWIYDDSNAFTITSAAYNTPNIVPEITNTPPTATAPLEPSVNEDDVNVALSNTMQVSDSDGDNQTLTFTVTGGTLTLGTVGITFGGSGNASASFTASGTLAAINAALDAATFTPTPNLIGDDAGTISFVSNDGTADSNTASVTFNITGVNDAPSFSGTIRRIGYTERGTPSRFNGGGNLAVTEPDGDALTEATIQFQRFFDDDALSILSPGPYEFTRNGSLFTLSGNGTSAEMRTALESIEFSNSGYDPTNGGVNGVRYAQIVVKDEFGNASNGLNLVIQILAINNDPTYTGIPSDISVIKNFPSEVDLSIATLEDIDSGLGNITVSLSVSAGSLTASNSQGVSVSSPSADVLFLEGSVGALDDFLNTPSNIRFTGEIDALLTLSANDGGNTGSGGGTSVSFGSVNINVENPSPVAIPPVAPLVEEDDENVPLSSDFSVTDLNGDDQMLTFTITGGTLSIGTTDITFSDGLNGSAYFTASGTYEAINNALSNATFTPTPNLFGEDAGVISFTANDGTSTSAEASVTFDIVGVNDDPTFEGILNSITVEEDEYPAYLRNALSSGIFEDIDAGLNNVSLTIAASQGAILIGNPTSYGVTQSGHNTSTLTLNGPAANIESFLNRDITVALVLPENQSGPNAITITLTANDNGNTGTGGGNDVVVGTVNVNITPVNDAPEAIIGTMPSINEDDTEVQLTGLMEVVDVDEDDQTVSISVVGGTVSLGAEGITFGGSGNGTTSFTASGSLSEINGSLASATFTPTPDLSGENAGSISFSANDGTVNSNVASVNFDIIAVNEEQTITFNEIPEKTYGDADFVLGEATTDLGLTVTFTAADPSIVEIVGNTATILKAGSTLITATQEGGEDADPAAEVQQTLVVKKKELTVTANDNQYKVFGTSDPVFTYSANGFVNEENESVLSGSLSREAGENVGEYEIEIGTLAGSNYSIVFTSALFTITPAKVGDITFED</sequence>
<protein>
    <recommendedName>
        <fullName evidence="1">MBG domain-containing protein</fullName>
    </recommendedName>
</protein>
<name>A0A1I7E5P0_9BACT</name>
<dbReference type="STRING" id="305507.SAMN04489724_0128"/>
<evidence type="ECO:0000313" key="3">
    <source>
        <dbReference type="Proteomes" id="UP000199673"/>
    </source>
</evidence>
<gene>
    <name evidence="2" type="ORF">SAMN04489724_0128</name>
</gene>
<proteinExistence type="predicted"/>
<dbReference type="EMBL" id="FPBF01000010">
    <property type="protein sequence ID" value="SFU19261.1"/>
    <property type="molecule type" value="Genomic_DNA"/>
</dbReference>
<keyword evidence="3" id="KW-1185">Reference proteome</keyword>